<proteinExistence type="predicted"/>
<dbReference type="InterPro" id="IPR036890">
    <property type="entry name" value="HATPase_C_sf"/>
</dbReference>
<feature type="transmembrane region" description="Helical" evidence="1">
    <location>
        <begin position="111"/>
        <end position="132"/>
    </location>
</feature>
<keyword evidence="1" id="KW-0812">Transmembrane</keyword>
<dbReference type="SUPFAM" id="SSF103473">
    <property type="entry name" value="MFS general substrate transporter"/>
    <property type="match status" value="1"/>
</dbReference>
<dbReference type="Gene3D" id="3.30.565.10">
    <property type="entry name" value="Histidine kinase-like ATPase, C-terminal domain"/>
    <property type="match status" value="1"/>
</dbReference>
<accession>A0ABT6G039</accession>
<dbReference type="RefSeq" id="WP_278004843.1">
    <property type="nucleotide sequence ID" value="NZ_JARSBN010000003.1"/>
</dbReference>
<reference evidence="3 4" key="1">
    <citation type="submission" date="2023-03" db="EMBL/GenBank/DDBJ databases">
        <title>Strain YYF002 represents a novel species in the genus Winogradskyella isolated from seawater.</title>
        <authorList>
            <person name="Fu Z.-Y."/>
        </authorList>
    </citation>
    <scope>NUCLEOTIDE SEQUENCE [LARGE SCALE GENOMIC DNA]</scope>
    <source>
        <strain evidence="3 4">YYF002</strain>
    </source>
</reference>
<keyword evidence="1" id="KW-0472">Membrane</keyword>
<dbReference type="Proteomes" id="UP001529085">
    <property type="component" value="Unassembled WGS sequence"/>
</dbReference>
<organism evidence="3 4">
    <name type="scientific">Winogradskyella marincola</name>
    <dbReference type="NCBI Taxonomy" id="3037795"/>
    <lineage>
        <taxon>Bacteria</taxon>
        <taxon>Pseudomonadati</taxon>
        <taxon>Bacteroidota</taxon>
        <taxon>Flavobacteriia</taxon>
        <taxon>Flavobacteriales</taxon>
        <taxon>Flavobacteriaceae</taxon>
        <taxon>Winogradskyella</taxon>
    </lineage>
</organism>
<dbReference type="PANTHER" id="PTHR34220">
    <property type="entry name" value="SENSOR HISTIDINE KINASE YPDA"/>
    <property type="match status" value="1"/>
</dbReference>
<dbReference type="GO" id="GO:0016301">
    <property type="term" value="F:kinase activity"/>
    <property type="evidence" value="ECO:0007669"/>
    <property type="project" value="UniProtKB-KW"/>
</dbReference>
<keyword evidence="3" id="KW-0418">Kinase</keyword>
<gene>
    <name evidence="3" type="ORF">P7122_05840</name>
</gene>
<keyword evidence="3" id="KW-0808">Transferase</keyword>
<keyword evidence="4" id="KW-1185">Reference proteome</keyword>
<comment type="caution">
    <text evidence="3">The sequence shown here is derived from an EMBL/GenBank/DDBJ whole genome shotgun (WGS) entry which is preliminary data.</text>
</comment>
<evidence type="ECO:0000313" key="3">
    <source>
        <dbReference type="EMBL" id="MDG4715383.1"/>
    </source>
</evidence>
<feature type="domain" description="Signal transduction histidine kinase internal region" evidence="2">
    <location>
        <begin position="163"/>
        <end position="241"/>
    </location>
</feature>
<dbReference type="InterPro" id="IPR010559">
    <property type="entry name" value="Sig_transdc_His_kin_internal"/>
</dbReference>
<evidence type="ECO:0000313" key="4">
    <source>
        <dbReference type="Proteomes" id="UP001529085"/>
    </source>
</evidence>
<feature type="transmembrane region" description="Helical" evidence="1">
    <location>
        <begin position="74"/>
        <end position="99"/>
    </location>
</feature>
<dbReference type="Pfam" id="PF06580">
    <property type="entry name" value="His_kinase"/>
    <property type="match status" value="1"/>
</dbReference>
<name>A0ABT6G039_9FLAO</name>
<evidence type="ECO:0000259" key="2">
    <source>
        <dbReference type="Pfam" id="PF06580"/>
    </source>
</evidence>
<dbReference type="EMBL" id="JARSBN010000003">
    <property type="protein sequence ID" value="MDG4715383.1"/>
    <property type="molecule type" value="Genomic_DNA"/>
</dbReference>
<protein>
    <submittedName>
        <fullName evidence="3">Histidine kinase</fullName>
    </submittedName>
</protein>
<feature type="transmembrane region" description="Helical" evidence="1">
    <location>
        <begin position="12"/>
        <end position="29"/>
    </location>
</feature>
<dbReference type="PANTHER" id="PTHR34220:SF7">
    <property type="entry name" value="SENSOR HISTIDINE KINASE YPDA"/>
    <property type="match status" value="1"/>
</dbReference>
<evidence type="ECO:0000256" key="1">
    <source>
        <dbReference type="SAM" id="Phobius"/>
    </source>
</evidence>
<sequence length="353" mass="40863">MHSKYKRLKQVLLHIIFWVAVLMFFTSIFDVDNAIDSNVFYFSLFLMPVTIATTYVSIYNLIPNYLITKRYFLFGLYSSYTLIISVFGICLSIFFALAFLSDFKFEKINTIGRSAVFIIACIYIVVLIVSAFKLSKLNLKQSKNNVELQSKILSTQLKLKEQELKYLKMQIHPHFLFNTLNTMYGSALKKSDDTPEMILKLSNLLDYLLYQVDKPIVSLEDEINHIEDYISLEKMRFNDTLNVSFSKHIQSKTIHIAPMLFIPFIENSFKHGTLKDGVLTINLSVEANSKTINFKISNSNHNEEKPNNGIGLQNIRKRLELLYPNRYTLDIDENNAMFTVHLKLNISPNPTND</sequence>
<dbReference type="InterPro" id="IPR036259">
    <property type="entry name" value="MFS_trans_sf"/>
</dbReference>
<dbReference type="InterPro" id="IPR050640">
    <property type="entry name" value="Bact_2-comp_sensor_kinase"/>
</dbReference>
<feature type="transmembrane region" description="Helical" evidence="1">
    <location>
        <begin position="41"/>
        <end position="62"/>
    </location>
</feature>
<keyword evidence="1" id="KW-1133">Transmembrane helix</keyword>